<dbReference type="InterPro" id="IPR009187">
    <property type="entry name" value="Prok_Ku"/>
</dbReference>
<organism evidence="4 5">
    <name type="scientific">Anatilimnocola aggregata</name>
    <dbReference type="NCBI Taxonomy" id="2528021"/>
    <lineage>
        <taxon>Bacteria</taxon>
        <taxon>Pseudomonadati</taxon>
        <taxon>Planctomycetota</taxon>
        <taxon>Planctomycetia</taxon>
        <taxon>Pirellulales</taxon>
        <taxon>Pirellulaceae</taxon>
        <taxon>Anatilimnocola</taxon>
    </lineage>
</organism>
<dbReference type="OrthoDB" id="9795084at2"/>
<dbReference type="EMBL" id="CP036274">
    <property type="protein sequence ID" value="QDU24960.1"/>
    <property type="molecule type" value="Genomic_DNA"/>
</dbReference>
<sequence length="268" mass="29193">MISRPRLSMPGASTTSPVSARSSWSGQIVVGSVTVPVKAYAAIASPSNSTLHLIHRDCGQPIAQPRTCPTHGPVTTDDIAKVFRFAPGDDVVLSPADLDSLKPQDDDQLRIEHLLTSPGFDLSLTSGRTLFLIPAHAAAAPEYGVVCSLLAKHNLWGVGRAVLHDRSQLIGLHVVQDVLTAFVLQWPQARRACPAFDRTPVDPQRLRQLEKETLLLRKSFAWDEYQDDYEPRLTELVRAKIAARAVSTATTTAKSRKKPNPTLTARAA</sequence>
<dbReference type="InterPro" id="IPR016194">
    <property type="entry name" value="SPOC-like_C_dom_sf"/>
</dbReference>
<keyword evidence="5" id="KW-1185">Reference proteome</keyword>
<dbReference type="GO" id="GO:0003690">
    <property type="term" value="F:double-stranded DNA binding"/>
    <property type="evidence" value="ECO:0007669"/>
    <property type="project" value="TreeGrafter"/>
</dbReference>
<feature type="compositionally biased region" description="Polar residues" evidence="2">
    <location>
        <begin position="11"/>
        <end position="20"/>
    </location>
</feature>
<dbReference type="Proteomes" id="UP000315017">
    <property type="component" value="Chromosome"/>
</dbReference>
<dbReference type="PANTHER" id="PTHR41251:SF1">
    <property type="entry name" value="NON-HOMOLOGOUS END JOINING PROTEIN KU"/>
    <property type="match status" value="1"/>
</dbReference>
<dbReference type="Pfam" id="PF02735">
    <property type="entry name" value="Ku"/>
    <property type="match status" value="1"/>
</dbReference>
<protein>
    <submittedName>
        <fullName evidence="4">Putative DNA repair protein YkoV</fullName>
    </submittedName>
</protein>
<reference evidence="4 5" key="1">
    <citation type="submission" date="2019-02" db="EMBL/GenBank/DDBJ databases">
        <title>Deep-cultivation of Planctomycetes and their phenomic and genomic characterization uncovers novel biology.</title>
        <authorList>
            <person name="Wiegand S."/>
            <person name="Jogler M."/>
            <person name="Boedeker C."/>
            <person name="Pinto D."/>
            <person name="Vollmers J."/>
            <person name="Rivas-Marin E."/>
            <person name="Kohn T."/>
            <person name="Peeters S.H."/>
            <person name="Heuer A."/>
            <person name="Rast P."/>
            <person name="Oberbeckmann S."/>
            <person name="Bunk B."/>
            <person name="Jeske O."/>
            <person name="Meyerdierks A."/>
            <person name="Storesund J.E."/>
            <person name="Kallscheuer N."/>
            <person name="Luecker S."/>
            <person name="Lage O.M."/>
            <person name="Pohl T."/>
            <person name="Merkel B.J."/>
            <person name="Hornburger P."/>
            <person name="Mueller R.-W."/>
            <person name="Bruemmer F."/>
            <person name="Labrenz M."/>
            <person name="Spormann A.M."/>
            <person name="Op den Camp H."/>
            <person name="Overmann J."/>
            <person name="Amann R."/>
            <person name="Jetten M.S.M."/>
            <person name="Mascher T."/>
            <person name="Medema M.H."/>
            <person name="Devos D.P."/>
            <person name="Kaster A.-K."/>
            <person name="Ovreas L."/>
            <person name="Rohde M."/>
            <person name="Galperin M.Y."/>
            <person name="Jogler C."/>
        </authorList>
    </citation>
    <scope>NUCLEOTIDE SEQUENCE [LARGE SCALE GENOMIC DNA]</scope>
    <source>
        <strain evidence="4 5">ETA_A8</strain>
    </source>
</reference>
<keyword evidence="1" id="KW-0238">DNA-binding</keyword>
<feature type="region of interest" description="Disordered" evidence="2">
    <location>
        <begin position="248"/>
        <end position="268"/>
    </location>
</feature>
<name>A0A517Y446_9BACT</name>
<proteinExistence type="predicted"/>
<dbReference type="PANTHER" id="PTHR41251">
    <property type="entry name" value="NON-HOMOLOGOUS END JOINING PROTEIN KU"/>
    <property type="match status" value="1"/>
</dbReference>
<dbReference type="SUPFAM" id="SSF100939">
    <property type="entry name" value="SPOC domain-like"/>
    <property type="match status" value="1"/>
</dbReference>
<evidence type="ECO:0000313" key="5">
    <source>
        <dbReference type="Proteomes" id="UP000315017"/>
    </source>
</evidence>
<dbReference type="RefSeq" id="WP_145083073.1">
    <property type="nucleotide sequence ID" value="NZ_CP036274.1"/>
</dbReference>
<accession>A0A517Y446</accession>
<evidence type="ECO:0000259" key="3">
    <source>
        <dbReference type="Pfam" id="PF02735"/>
    </source>
</evidence>
<feature type="domain" description="Ku" evidence="3">
    <location>
        <begin position="31"/>
        <end position="195"/>
    </location>
</feature>
<dbReference type="InterPro" id="IPR006164">
    <property type="entry name" value="DNA_bd_Ku70/Ku80"/>
</dbReference>
<evidence type="ECO:0000313" key="4">
    <source>
        <dbReference type="EMBL" id="QDU24960.1"/>
    </source>
</evidence>
<evidence type="ECO:0000256" key="2">
    <source>
        <dbReference type="SAM" id="MobiDB-lite"/>
    </source>
</evidence>
<dbReference type="GO" id="GO:0006303">
    <property type="term" value="P:double-strand break repair via nonhomologous end joining"/>
    <property type="evidence" value="ECO:0007669"/>
    <property type="project" value="InterPro"/>
</dbReference>
<dbReference type="KEGG" id="aagg:ETAA8_00210"/>
<feature type="region of interest" description="Disordered" evidence="2">
    <location>
        <begin position="1"/>
        <end position="20"/>
    </location>
</feature>
<evidence type="ECO:0000256" key="1">
    <source>
        <dbReference type="ARBA" id="ARBA00023125"/>
    </source>
</evidence>
<dbReference type="AlphaFoldDB" id="A0A517Y446"/>
<gene>
    <name evidence="4" type="primary">ykoV_1</name>
    <name evidence="4" type="ORF">ETAA8_00210</name>
</gene>